<dbReference type="AlphaFoldDB" id="A0A1A8L9L2"/>
<organism evidence="1">
    <name type="scientific">Nothobranchius pienaari</name>
    <dbReference type="NCBI Taxonomy" id="704102"/>
    <lineage>
        <taxon>Eukaryota</taxon>
        <taxon>Metazoa</taxon>
        <taxon>Chordata</taxon>
        <taxon>Craniata</taxon>
        <taxon>Vertebrata</taxon>
        <taxon>Euteleostomi</taxon>
        <taxon>Actinopterygii</taxon>
        <taxon>Neopterygii</taxon>
        <taxon>Teleostei</taxon>
        <taxon>Neoteleostei</taxon>
        <taxon>Acanthomorphata</taxon>
        <taxon>Ovalentaria</taxon>
        <taxon>Atherinomorphae</taxon>
        <taxon>Cyprinodontiformes</taxon>
        <taxon>Nothobranchiidae</taxon>
        <taxon>Nothobranchius</taxon>
    </lineage>
</organism>
<reference evidence="1" key="2">
    <citation type="submission" date="2016-06" db="EMBL/GenBank/DDBJ databases">
        <title>The genome of a short-lived fish provides insights into sex chromosome evolution and the genetic control of aging.</title>
        <authorList>
            <person name="Reichwald K."/>
            <person name="Felder M."/>
            <person name="Petzold A."/>
            <person name="Koch P."/>
            <person name="Groth M."/>
            <person name="Platzer M."/>
        </authorList>
    </citation>
    <scope>NUCLEOTIDE SEQUENCE</scope>
    <source>
        <tissue evidence="1">Brain</tissue>
    </source>
</reference>
<feature type="non-terminal residue" evidence="1">
    <location>
        <position position="54"/>
    </location>
</feature>
<accession>A0A1A8L9L2</accession>
<proteinExistence type="predicted"/>
<protein>
    <submittedName>
        <fullName evidence="1">Uncharacterized protein</fullName>
    </submittedName>
</protein>
<reference evidence="1" key="1">
    <citation type="submission" date="2016-05" db="EMBL/GenBank/DDBJ databases">
        <authorList>
            <person name="Lavstsen T."/>
            <person name="Jespersen J.S."/>
        </authorList>
    </citation>
    <scope>NUCLEOTIDE SEQUENCE</scope>
    <source>
        <tissue evidence="1">Brain</tissue>
    </source>
</reference>
<name>A0A1A8L9L2_9TELE</name>
<dbReference type="EMBL" id="HAEF01003811">
    <property type="protein sequence ID" value="SBR41193.1"/>
    <property type="molecule type" value="Transcribed_RNA"/>
</dbReference>
<gene>
    <name evidence="1" type="primary">CR847511.1</name>
</gene>
<sequence>MPTTYCGWVGCSFLCIELGFREGFCDGSGDSCVIGRSRFGWILLCHRLWGWRMG</sequence>
<evidence type="ECO:0000313" key="1">
    <source>
        <dbReference type="EMBL" id="SBR41193.1"/>
    </source>
</evidence>